<dbReference type="AlphaFoldDB" id="A0AAD6T7F6"/>
<accession>A0AAD6T7F6</accession>
<reference evidence="2" key="1">
    <citation type="submission" date="2023-03" db="EMBL/GenBank/DDBJ databases">
        <title>Massive genome expansion in bonnet fungi (Mycena s.s.) driven by repeated elements and novel gene families across ecological guilds.</title>
        <authorList>
            <consortium name="Lawrence Berkeley National Laboratory"/>
            <person name="Harder C.B."/>
            <person name="Miyauchi S."/>
            <person name="Viragh M."/>
            <person name="Kuo A."/>
            <person name="Thoen E."/>
            <person name="Andreopoulos B."/>
            <person name="Lu D."/>
            <person name="Skrede I."/>
            <person name="Drula E."/>
            <person name="Henrissat B."/>
            <person name="Morin E."/>
            <person name="Kohler A."/>
            <person name="Barry K."/>
            <person name="LaButti K."/>
            <person name="Morin E."/>
            <person name="Salamov A."/>
            <person name="Lipzen A."/>
            <person name="Mereny Z."/>
            <person name="Hegedus B."/>
            <person name="Baldrian P."/>
            <person name="Stursova M."/>
            <person name="Weitz H."/>
            <person name="Taylor A."/>
            <person name="Grigoriev I.V."/>
            <person name="Nagy L.G."/>
            <person name="Martin F."/>
            <person name="Kauserud H."/>
        </authorList>
    </citation>
    <scope>NUCLEOTIDE SEQUENCE</scope>
    <source>
        <strain evidence="2">CBHHK200</strain>
    </source>
</reference>
<keyword evidence="1" id="KW-0812">Transmembrane</keyword>
<feature type="transmembrane region" description="Helical" evidence="1">
    <location>
        <begin position="359"/>
        <end position="379"/>
    </location>
</feature>
<comment type="caution">
    <text evidence="2">The sequence shown here is derived from an EMBL/GenBank/DDBJ whole genome shotgun (WGS) entry which is preliminary data.</text>
</comment>
<dbReference type="PANTHER" id="PTHR34391">
    <property type="entry name" value="UPF0658 GOLGI APPARATUS MEMBRANE PROTEIN C1952.10C-RELATED"/>
    <property type="match status" value="1"/>
</dbReference>
<protein>
    <submittedName>
        <fullName evidence="2">Uncharacterized protein</fullName>
    </submittedName>
</protein>
<sequence length="523" mass="58203">MLSSISMKLKSTYTQITLNRVTVAFFLFSLIHCFAQGVIQSFLFSVNSEFATLVTRIVQTAEIPLTNITYLEGSSNHWTLRMCNDIPHGQAKNPCMVVFQSGVDDVQPTPNLVEQDTVESQSIFQDLSQGFAITPNRNSLGNVTGVTFQPVAVPSALQATAASSVFLNQQCTQILAYPQQVLQNSVREDITFLFLQIWLLGVSTFALAQSSVPHILTALGTRFLITSWSAYIVIYRTNNQASTFQQIVSAPGTPCGVELFPTYFGLRQAYDIADLVLSCSALMLSGLLSWNLLKVYNAHSFKRVGAPAHVIRLYKYFMAVQAVLQLEVFVLVAGTSLWVAVLTGTGISKISAHTTIYKALIIATTVLVLPWIALGWYGVRREQKRMMISFLAIAFFFVTCWGIMFYSIVYRWSFLQWPYLGCFTVASFILIIASMILGTICWRNFDLGLAEYLNAESALASLNFAPEVFDHSDVEKSGHYYAYDEPEFPMPTFQKGGEGFRIAAPVRGPPPVYDRPYNANAPF</sequence>
<dbReference type="InterPro" id="IPR040410">
    <property type="entry name" value="UPF0658_Golgi"/>
</dbReference>
<organism evidence="2 3">
    <name type="scientific">Mycena alexandri</name>
    <dbReference type="NCBI Taxonomy" id="1745969"/>
    <lineage>
        <taxon>Eukaryota</taxon>
        <taxon>Fungi</taxon>
        <taxon>Dikarya</taxon>
        <taxon>Basidiomycota</taxon>
        <taxon>Agaricomycotina</taxon>
        <taxon>Agaricomycetes</taxon>
        <taxon>Agaricomycetidae</taxon>
        <taxon>Agaricales</taxon>
        <taxon>Marasmiineae</taxon>
        <taxon>Mycenaceae</taxon>
        <taxon>Mycena</taxon>
    </lineage>
</organism>
<feature type="transmembrane region" description="Helical" evidence="1">
    <location>
        <begin position="391"/>
        <end position="412"/>
    </location>
</feature>
<keyword evidence="1" id="KW-0472">Membrane</keyword>
<dbReference type="GO" id="GO:0005794">
    <property type="term" value="C:Golgi apparatus"/>
    <property type="evidence" value="ECO:0007669"/>
    <property type="project" value="TreeGrafter"/>
</dbReference>
<dbReference type="PANTHER" id="PTHR34391:SF2">
    <property type="entry name" value="TRP C-TERMINAL DOMAIN-CONTAINING PROTEIN"/>
    <property type="match status" value="1"/>
</dbReference>
<gene>
    <name evidence="2" type="ORF">C8F04DRAFT_1080660</name>
</gene>
<dbReference type="Proteomes" id="UP001218188">
    <property type="component" value="Unassembled WGS sequence"/>
</dbReference>
<keyword evidence="1" id="KW-1133">Transmembrane helix</keyword>
<keyword evidence="3" id="KW-1185">Reference proteome</keyword>
<evidence type="ECO:0000256" key="1">
    <source>
        <dbReference type="SAM" id="Phobius"/>
    </source>
</evidence>
<proteinExistence type="predicted"/>
<evidence type="ECO:0000313" key="3">
    <source>
        <dbReference type="Proteomes" id="UP001218188"/>
    </source>
</evidence>
<dbReference type="EMBL" id="JARJCM010000018">
    <property type="protein sequence ID" value="KAJ7041224.1"/>
    <property type="molecule type" value="Genomic_DNA"/>
</dbReference>
<feature type="transmembrane region" description="Helical" evidence="1">
    <location>
        <begin position="418"/>
        <end position="442"/>
    </location>
</feature>
<feature type="transmembrane region" description="Helical" evidence="1">
    <location>
        <begin position="272"/>
        <end position="293"/>
    </location>
</feature>
<feature type="transmembrane region" description="Helical" evidence="1">
    <location>
        <begin position="313"/>
        <end position="339"/>
    </location>
</feature>
<evidence type="ECO:0000313" key="2">
    <source>
        <dbReference type="EMBL" id="KAJ7041224.1"/>
    </source>
</evidence>
<name>A0AAD6T7F6_9AGAR</name>